<keyword evidence="4" id="KW-1185">Reference proteome</keyword>
<dbReference type="CDD" id="cd17731">
    <property type="entry name" value="BRCT_TopBP1_rpt2_like"/>
    <property type="match status" value="1"/>
</dbReference>
<evidence type="ECO:0000256" key="1">
    <source>
        <dbReference type="SAM" id="MobiDB-lite"/>
    </source>
</evidence>
<evidence type="ECO:0000313" key="3">
    <source>
        <dbReference type="EMBL" id="PSC70616.1"/>
    </source>
</evidence>
<dbReference type="InterPro" id="IPR036420">
    <property type="entry name" value="BRCT_dom_sf"/>
</dbReference>
<dbReference type="InterPro" id="IPR059215">
    <property type="entry name" value="BRCT2_TopBP1-like"/>
</dbReference>
<dbReference type="AlphaFoldDB" id="A0A2P6V950"/>
<reference evidence="3 4" key="1">
    <citation type="journal article" date="2018" name="Plant J.">
        <title>Genome sequences of Chlorella sorokiniana UTEX 1602 and Micractinium conductrix SAG 241.80: implications to maltose excretion by a green alga.</title>
        <authorList>
            <person name="Arriola M.B."/>
            <person name="Velmurugan N."/>
            <person name="Zhang Y."/>
            <person name="Plunkett M.H."/>
            <person name="Hondzo H."/>
            <person name="Barney B.M."/>
        </authorList>
    </citation>
    <scope>NUCLEOTIDE SEQUENCE [LARGE SCALE GENOMIC DNA]</scope>
    <source>
        <strain evidence="3 4">SAG 241.80</strain>
    </source>
</reference>
<dbReference type="PROSITE" id="PS50172">
    <property type="entry name" value="BRCT"/>
    <property type="match status" value="1"/>
</dbReference>
<feature type="compositionally biased region" description="Low complexity" evidence="1">
    <location>
        <begin position="189"/>
        <end position="205"/>
    </location>
</feature>
<feature type="region of interest" description="Disordered" evidence="1">
    <location>
        <begin position="1"/>
        <end position="47"/>
    </location>
</feature>
<proteinExistence type="predicted"/>
<dbReference type="OrthoDB" id="251770at2759"/>
<dbReference type="InterPro" id="IPR001357">
    <property type="entry name" value="BRCT_dom"/>
</dbReference>
<dbReference type="Proteomes" id="UP000239649">
    <property type="component" value="Unassembled WGS sequence"/>
</dbReference>
<accession>A0A2P6V950</accession>
<evidence type="ECO:0000313" key="4">
    <source>
        <dbReference type="Proteomes" id="UP000239649"/>
    </source>
</evidence>
<organism evidence="3 4">
    <name type="scientific">Micractinium conductrix</name>
    <dbReference type="NCBI Taxonomy" id="554055"/>
    <lineage>
        <taxon>Eukaryota</taxon>
        <taxon>Viridiplantae</taxon>
        <taxon>Chlorophyta</taxon>
        <taxon>core chlorophytes</taxon>
        <taxon>Trebouxiophyceae</taxon>
        <taxon>Chlorellales</taxon>
        <taxon>Chlorellaceae</taxon>
        <taxon>Chlorella clade</taxon>
        <taxon>Micractinium</taxon>
    </lineage>
</organism>
<dbReference type="EMBL" id="LHPF02000019">
    <property type="protein sequence ID" value="PSC70616.1"/>
    <property type="molecule type" value="Genomic_DNA"/>
</dbReference>
<comment type="caution">
    <text evidence="3">The sequence shown here is derived from an EMBL/GenBank/DDBJ whole genome shotgun (WGS) entry which is preliminary data.</text>
</comment>
<gene>
    <name evidence="3" type="ORF">C2E20_5965</name>
</gene>
<feature type="domain" description="BRCT" evidence="2">
    <location>
        <begin position="44"/>
        <end position="115"/>
    </location>
</feature>
<evidence type="ECO:0000259" key="2">
    <source>
        <dbReference type="PROSITE" id="PS50172"/>
    </source>
</evidence>
<protein>
    <submittedName>
        <fullName evidence="3">S-M checkpoint control rad4</fullName>
    </submittedName>
</protein>
<dbReference type="Pfam" id="PF12738">
    <property type="entry name" value="PTCB-BRCT"/>
    <property type="match status" value="1"/>
</dbReference>
<dbReference type="SMART" id="SM00292">
    <property type="entry name" value="BRCT"/>
    <property type="match status" value="1"/>
</dbReference>
<dbReference type="Gene3D" id="3.40.50.10190">
    <property type="entry name" value="BRCT domain"/>
    <property type="match status" value="1"/>
</dbReference>
<name>A0A2P6V950_9CHLO</name>
<feature type="region of interest" description="Disordered" evidence="1">
    <location>
        <begin position="129"/>
        <end position="205"/>
    </location>
</feature>
<dbReference type="SUPFAM" id="SSF52113">
    <property type="entry name" value="BRCT domain"/>
    <property type="match status" value="1"/>
</dbReference>
<feature type="region of interest" description="Disordered" evidence="1">
    <location>
        <begin position="237"/>
        <end position="298"/>
    </location>
</feature>
<sequence>MSSMLSVPETSLRDNKHKRKPETELEGAPAPTRSYADALQRRPEAGGPMRGVVLCVDGYSLENQVMYKSWVESLGGAYTGDLSGTSTHLIVPDAKGDKFDACKRFGVTPVTSDWLANAKQVAAPSAQQATIAEKQATPDAQQAKRRLQRVKGQTSLRDAGVSKPASKGGRVPRGRGVSDPKAGSGAGGSKAATQGGAAGSGQATAGACLPTSGEHVVEAAKKGGLQSTLLKLTNKKPAEVQGGGDAGKCSAAGATARSGKPAAQRGPLRQWAWATAFGGSKPANQSKGTPDVAVRSEL</sequence>